<reference evidence="3" key="1">
    <citation type="journal article" date="2019" name="Int. J. Syst. Evol. Microbiol.">
        <title>The Global Catalogue of Microorganisms (GCM) 10K type strain sequencing project: providing services to taxonomists for standard genome sequencing and annotation.</title>
        <authorList>
            <consortium name="The Broad Institute Genomics Platform"/>
            <consortium name="The Broad Institute Genome Sequencing Center for Infectious Disease"/>
            <person name="Wu L."/>
            <person name="Ma J."/>
        </authorList>
    </citation>
    <scope>NUCLEOTIDE SEQUENCE [LARGE SCALE GENOMIC DNA]</scope>
    <source>
        <strain evidence="3">CCM 7526</strain>
    </source>
</reference>
<dbReference type="Proteomes" id="UP001597183">
    <property type="component" value="Unassembled WGS sequence"/>
</dbReference>
<dbReference type="EMBL" id="JBHTMK010000053">
    <property type="protein sequence ID" value="MFD1372015.1"/>
    <property type="molecule type" value="Genomic_DNA"/>
</dbReference>
<feature type="transmembrane region" description="Helical" evidence="1">
    <location>
        <begin position="45"/>
        <end position="68"/>
    </location>
</feature>
<keyword evidence="1" id="KW-0812">Transmembrane</keyword>
<feature type="transmembrane region" description="Helical" evidence="1">
    <location>
        <begin position="93"/>
        <end position="114"/>
    </location>
</feature>
<accession>A0ABW4AP91</accession>
<keyword evidence="3" id="KW-1185">Reference proteome</keyword>
<feature type="transmembrane region" description="Helical" evidence="1">
    <location>
        <begin position="18"/>
        <end position="39"/>
    </location>
</feature>
<keyword evidence="1" id="KW-1133">Transmembrane helix</keyword>
<dbReference type="RefSeq" id="WP_317787113.1">
    <property type="nucleotide sequence ID" value="NZ_AP028461.1"/>
</dbReference>
<evidence type="ECO:0000256" key="1">
    <source>
        <dbReference type="SAM" id="Phobius"/>
    </source>
</evidence>
<sequence length="251" mass="27494">MYEDSPWQRTGPRLGMTIVFWSVAVSTVAAAALLVVSVVNRDVPGVIGFAAGTVVLGHLVGFGAHLWWRPRRTAPRVALLDGAVTFRFSVWTYYWLASFMIMTIVALLFLGWIADLAARGGAVVVEVMAFGAAAFFGWRLLRLIFGGRGGLLLTPAMIEHHGPGFVRRLGWDEVAAVVAGELNDAPLIVLKPGAPARPDITPIAIRSVWLVDDPVIVYRTLRHYHANPRHRPELAGAAGADRIRQRRFATR</sequence>
<keyword evidence="1" id="KW-0472">Membrane</keyword>
<comment type="caution">
    <text evidence="2">The sequence shown here is derived from an EMBL/GenBank/DDBJ whole genome shotgun (WGS) entry which is preliminary data.</text>
</comment>
<protein>
    <submittedName>
        <fullName evidence="2">Uncharacterized protein</fullName>
    </submittedName>
</protein>
<name>A0ABW4AP91_9ACTN</name>
<evidence type="ECO:0000313" key="3">
    <source>
        <dbReference type="Proteomes" id="UP001597183"/>
    </source>
</evidence>
<proteinExistence type="predicted"/>
<feature type="transmembrane region" description="Helical" evidence="1">
    <location>
        <begin position="120"/>
        <end position="141"/>
    </location>
</feature>
<evidence type="ECO:0000313" key="2">
    <source>
        <dbReference type="EMBL" id="MFD1372015.1"/>
    </source>
</evidence>
<gene>
    <name evidence="2" type="ORF">ACFQ5G_42395</name>
</gene>
<organism evidence="2 3">
    <name type="scientific">Actinoplanes sichuanensis</name>
    <dbReference type="NCBI Taxonomy" id="512349"/>
    <lineage>
        <taxon>Bacteria</taxon>
        <taxon>Bacillati</taxon>
        <taxon>Actinomycetota</taxon>
        <taxon>Actinomycetes</taxon>
        <taxon>Micromonosporales</taxon>
        <taxon>Micromonosporaceae</taxon>
        <taxon>Actinoplanes</taxon>
    </lineage>
</organism>